<organism evidence="3">
    <name type="scientific">marine metagenome</name>
    <dbReference type="NCBI Taxonomy" id="408172"/>
    <lineage>
        <taxon>unclassified sequences</taxon>
        <taxon>metagenomes</taxon>
        <taxon>ecological metagenomes</taxon>
    </lineage>
</organism>
<proteinExistence type="inferred from homology"/>
<dbReference type="PANTHER" id="PTHR31793">
    <property type="entry name" value="4-HYDROXYBENZOYL-COA THIOESTERASE FAMILY MEMBER"/>
    <property type="match status" value="1"/>
</dbReference>
<evidence type="ECO:0000256" key="2">
    <source>
        <dbReference type="ARBA" id="ARBA00022801"/>
    </source>
</evidence>
<sequence>MGIVYYSRYFEFFEQARTELLASIGLDVTSIEQNGIQLPVISSHCDYHLGAKFEQQLIIRTMINEFPKVRLRIGYEVYAEGNPEQYLVSGYTVHAFLNQKGKPIRAPKTVLEKFNKQLYVVD</sequence>
<dbReference type="InterPro" id="IPR029069">
    <property type="entry name" value="HotDog_dom_sf"/>
</dbReference>
<dbReference type="PIRSF" id="PIRSF003230">
    <property type="entry name" value="YbgC"/>
    <property type="match status" value="1"/>
</dbReference>
<reference evidence="3" key="1">
    <citation type="submission" date="2018-05" db="EMBL/GenBank/DDBJ databases">
        <authorList>
            <person name="Lanie J.A."/>
            <person name="Ng W.-L."/>
            <person name="Kazmierczak K.M."/>
            <person name="Andrzejewski T.M."/>
            <person name="Davidsen T.M."/>
            <person name="Wayne K.J."/>
            <person name="Tettelin H."/>
            <person name="Glass J.I."/>
            <person name="Rusch D."/>
            <person name="Podicherti R."/>
            <person name="Tsui H.-C.T."/>
            <person name="Winkler M.E."/>
        </authorList>
    </citation>
    <scope>NUCLEOTIDE SEQUENCE</scope>
</reference>
<dbReference type="AlphaFoldDB" id="A0A382T8F1"/>
<dbReference type="CDD" id="cd00586">
    <property type="entry name" value="4HBT"/>
    <property type="match status" value="1"/>
</dbReference>
<evidence type="ECO:0000256" key="1">
    <source>
        <dbReference type="ARBA" id="ARBA00005953"/>
    </source>
</evidence>
<evidence type="ECO:0000313" key="3">
    <source>
        <dbReference type="EMBL" id="SVD18410.1"/>
    </source>
</evidence>
<dbReference type="Gene3D" id="3.10.129.10">
    <property type="entry name" value="Hotdog Thioesterase"/>
    <property type="match status" value="1"/>
</dbReference>
<keyword evidence="2" id="KW-0378">Hydrolase</keyword>
<dbReference type="EMBL" id="UINC01134706">
    <property type="protein sequence ID" value="SVD18410.1"/>
    <property type="molecule type" value="Genomic_DNA"/>
</dbReference>
<dbReference type="Pfam" id="PF13279">
    <property type="entry name" value="4HBT_2"/>
    <property type="match status" value="1"/>
</dbReference>
<protein>
    <submittedName>
        <fullName evidence="3">Uncharacterized protein</fullName>
    </submittedName>
</protein>
<dbReference type="GO" id="GO:0047617">
    <property type="term" value="F:fatty acyl-CoA hydrolase activity"/>
    <property type="evidence" value="ECO:0007669"/>
    <property type="project" value="TreeGrafter"/>
</dbReference>
<name>A0A382T8F1_9ZZZZ</name>
<gene>
    <name evidence="3" type="ORF">METZ01_LOCUS371264</name>
</gene>
<comment type="similarity">
    <text evidence="1">Belongs to the 4-hydroxybenzoyl-CoA thioesterase family.</text>
</comment>
<dbReference type="InterPro" id="IPR006684">
    <property type="entry name" value="YbgC/YbaW"/>
</dbReference>
<dbReference type="InterPro" id="IPR050563">
    <property type="entry name" value="4-hydroxybenzoyl-CoA_TE"/>
</dbReference>
<accession>A0A382T8F1</accession>
<dbReference type="PANTHER" id="PTHR31793:SF27">
    <property type="entry name" value="NOVEL THIOESTERASE SUPERFAMILY DOMAIN AND SAPOSIN A-TYPE DOMAIN CONTAINING PROTEIN (0610012H03RIK)"/>
    <property type="match status" value="1"/>
</dbReference>
<dbReference type="SUPFAM" id="SSF54637">
    <property type="entry name" value="Thioesterase/thiol ester dehydrase-isomerase"/>
    <property type="match status" value="1"/>
</dbReference>